<feature type="compositionally biased region" description="Basic and acidic residues" evidence="8">
    <location>
        <begin position="757"/>
        <end position="779"/>
    </location>
</feature>
<evidence type="ECO:0000259" key="12">
    <source>
        <dbReference type="Pfam" id="PF25508"/>
    </source>
</evidence>
<feature type="region of interest" description="Disordered" evidence="8">
    <location>
        <begin position="160"/>
        <end position="185"/>
    </location>
</feature>
<protein>
    <submittedName>
        <fullName evidence="13">Transporter, cation channel family protein</fullName>
    </submittedName>
</protein>
<feature type="domain" description="TRPM SLOG" evidence="11">
    <location>
        <begin position="350"/>
        <end position="430"/>
    </location>
</feature>
<feature type="transmembrane region" description="Helical" evidence="9">
    <location>
        <begin position="1201"/>
        <end position="1220"/>
    </location>
</feature>
<evidence type="ECO:0000256" key="7">
    <source>
        <dbReference type="ARBA" id="ARBA00023303"/>
    </source>
</evidence>
<name>A0A1S8X6H7_OPIVI</name>
<dbReference type="InterPro" id="IPR050927">
    <property type="entry name" value="TRPM"/>
</dbReference>
<reference evidence="13 14" key="1">
    <citation type="submission" date="2015-03" db="EMBL/GenBank/DDBJ databases">
        <title>Draft genome of the nematode, Opisthorchis viverrini.</title>
        <authorList>
            <person name="Mitreva M."/>
        </authorList>
    </citation>
    <scope>NUCLEOTIDE SEQUENCE [LARGE SCALE GENOMIC DNA]</scope>
    <source>
        <strain evidence="13">Khon Kaen</strain>
    </source>
</reference>
<feature type="transmembrane region" description="Helical" evidence="9">
    <location>
        <begin position="1680"/>
        <end position="1701"/>
    </location>
</feature>
<feature type="region of interest" description="Disordered" evidence="8">
    <location>
        <begin position="235"/>
        <end position="288"/>
    </location>
</feature>
<dbReference type="PANTHER" id="PTHR13800">
    <property type="entry name" value="TRANSIENT RECEPTOR POTENTIAL CATION CHANNEL, SUBFAMILY M, MEMBER 6"/>
    <property type="match status" value="1"/>
</dbReference>
<evidence type="ECO:0000256" key="6">
    <source>
        <dbReference type="ARBA" id="ARBA00023136"/>
    </source>
</evidence>
<feature type="compositionally biased region" description="Polar residues" evidence="8">
    <location>
        <begin position="730"/>
        <end position="742"/>
    </location>
</feature>
<keyword evidence="2" id="KW-0813">Transport</keyword>
<keyword evidence="4 9" id="KW-1133">Transmembrane helix</keyword>
<evidence type="ECO:0000259" key="11">
    <source>
        <dbReference type="Pfam" id="PF18139"/>
    </source>
</evidence>
<feature type="compositionally biased region" description="Low complexity" evidence="8">
    <location>
        <begin position="683"/>
        <end position="695"/>
    </location>
</feature>
<dbReference type="EMBL" id="KV891820">
    <property type="protein sequence ID" value="OON22298.1"/>
    <property type="molecule type" value="Genomic_DNA"/>
</dbReference>
<feature type="region of interest" description="Disordered" evidence="8">
    <location>
        <begin position="303"/>
        <end position="341"/>
    </location>
</feature>
<proteinExistence type="predicted"/>
<dbReference type="GO" id="GO:0005886">
    <property type="term" value="C:plasma membrane"/>
    <property type="evidence" value="ECO:0007669"/>
    <property type="project" value="TreeGrafter"/>
</dbReference>
<keyword evidence="7" id="KW-0407">Ion channel</keyword>
<feature type="compositionally biased region" description="Low complexity" evidence="8">
    <location>
        <begin position="316"/>
        <end position="325"/>
    </location>
</feature>
<evidence type="ECO:0000313" key="14">
    <source>
        <dbReference type="Proteomes" id="UP000243686"/>
    </source>
</evidence>
<dbReference type="Pfam" id="PF00520">
    <property type="entry name" value="Ion_trans"/>
    <property type="match status" value="1"/>
</dbReference>
<dbReference type="GO" id="GO:0099604">
    <property type="term" value="F:ligand-gated calcium channel activity"/>
    <property type="evidence" value="ECO:0007669"/>
    <property type="project" value="TreeGrafter"/>
</dbReference>
<dbReference type="InterPro" id="IPR005821">
    <property type="entry name" value="Ion_trans_dom"/>
</dbReference>
<feature type="domain" description="Ion transport" evidence="10">
    <location>
        <begin position="1549"/>
        <end position="1713"/>
    </location>
</feature>
<feature type="domain" description="TRPM-like" evidence="12">
    <location>
        <begin position="1032"/>
        <end position="1182"/>
    </location>
</feature>
<feature type="compositionally biased region" description="Polar residues" evidence="8">
    <location>
        <begin position="788"/>
        <end position="810"/>
    </location>
</feature>
<dbReference type="Pfam" id="PF25508">
    <property type="entry name" value="TRPM2"/>
    <property type="match status" value="2"/>
</dbReference>
<organism evidence="13 14">
    <name type="scientific">Opisthorchis viverrini</name>
    <name type="common">Southeast Asian liver fluke</name>
    <dbReference type="NCBI Taxonomy" id="6198"/>
    <lineage>
        <taxon>Eukaryota</taxon>
        <taxon>Metazoa</taxon>
        <taxon>Spiralia</taxon>
        <taxon>Lophotrochozoa</taxon>
        <taxon>Platyhelminthes</taxon>
        <taxon>Trematoda</taxon>
        <taxon>Digenea</taxon>
        <taxon>Opisthorchiida</taxon>
        <taxon>Opisthorchiata</taxon>
        <taxon>Opisthorchiidae</taxon>
        <taxon>Opisthorchis</taxon>
    </lineage>
</organism>
<feature type="transmembrane region" description="Helical" evidence="9">
    <location>
        <begin position="1407"/>
        <end position="1424"/>
    </location>
</feature>
<sequence>MTVCVCAQLNIRGTRPYAAVASCPSQTQWKSLLTERWNLKAPTLIISVIGARAELSKKFKMTLKNGLWKAAESAGCWIVSDAIDRGLTKVAGEAVRDYREAYGGDRMVLVGVTSYEKLMFRDLFNADSREGKDGHYVVRYPEKLSEDERDEGVVSANSSLNLPYWSKDPDETHDAQENKLGPNSKCRMKHHFRLNENHQFVVMMDRQEDKESSNRKRLLDLRIMLERILVTWAKPSESPAASSTSTKPPQTEEINRKSAENPQLRKTSQEKRSGLNAPQLHLPSHPRASVVLPDLTCTLLDQPTQRLSESANPDQTSSTGGTSSRRSSKPGLLDKTAQLEGDGEIVTSDTVARVPICGIVAGGGESTLQQVYASVTLNRCPMVIVKGTGGTADVIANVIDFINFKNSLEENVITEDDTNMKISSIIHETRSSSGAEQIKMARKKKFAKPNEKTEAEKKESEGKQVNYRAYAQQVALLRELIEQYPHLLSVFDSEDTDLDGYMISALLSSAGMDTPRDDLNLDQLEIAIRLNRADIARTKIFLEGKRWKKGALDDFMFTVILNDQNDFVSLLLENGFNLEHFLSVHTLERLYTESLKKTDYKTELFQLMWKRARIYKMEWVMLRDVGRIIKTIMGDFYQPLYLTRRFRNTVTQGGAFDSSEEDEEVGSNQGKHGKKDSNKTGESSLSSNATSASTLPEEEAGDELHLTLKKSRLSKSVTGDAPADGFSQVHGKTNENSNFSTQLDKDNPKTKGAQKTRSRERSHAKEDSRPLLERISLRDDSEDEATLKGQSDQSIGGSTETLVTDGLRTSPNHRHSSSLHSKQTERLPPVPNNGRRCIVRPITAFQLGYQPYVGYGDARQTNGLLIFGEYVPTQPGAHRTLPLGKHRVIDGSSQVRLSNSQPPRAVAESISNLKVIRKLSKSEQTDKQTVVVVKVHSASTEARSKSHERRRSHAQFADPSPKRRSNSASPFTFTPRGVKGEPGARNVPTRRKSVISGRRVAHSLLHPLTDPEKVQLQLREAERVAREQRREKERRRRHRVAQGKFTLLERLTGKAKEHNFAHSATVYLERPAREIMVMCILLGKLTMARLFWTYEKEPIAAALTASILFGELANKCDDVTCKEEYEEAARTFEEKADEVLEECYQEDRVRTELLLSRKLDFYGGTSVIRLAARGRCIRFMAHPCCQELLSGVWMGELSPKFTFIQFLSGIIVGLTFPLLLPQITKYITDGNDGASSVDQLLKTDMNATIAPFEKQGGEEEVPPSSEAARKGDRLQSLRYSVSGNLLEQPPSRLKTQFIRIQQFYQAPITRFIYSTLFYLLFLAIFSLSLLKSLTLSFSYYDYFLILMVVSFLSEELKQQYTIYEVSCYFLVLASLTHTELQFLIPVFPSVQAFGPGSSISEYISDGWNQLDCIAIGLFMIGFGLRLQAYRLVQEEAQDLMVRQPLASATNTTNTFGSLIFNQSLETSLVLPSVNTLTDLTSTNSTNITFAPDWLNDSMSQNQTWSEDILYTVTSAITETASPSWSDQLENWTVDLPYYILTDDLFTIARIFYALSLFAFFVRLMYIFSFSMVLGPKLIMINRMIVHDLLPFLCILLVCQMGYGIAFQSISFANGCYAEYRQEEMTINSTIQYKTGLRSFYDMIIASYFQMLGEFRLEELQGESSTCRDLNKCPQTSARRLTVVMLSAYVLLTQVLMFNLLVATFTSTYNEIEGSSQYFWCYQRYEMIQEFVDRPSVAPPFMLLWYTVEFSGFILQKIYGLMTGQISDGNEGDDPFSK</sequence>
<keyword evidence="14" id="KW-1185">Reference proteome</keyword>
<evidence type="ECO:0000256" key="9">
    <source>
        <dbReference type="SAM" id="Phobius"/>
    </source>
</evidence>
<dbReference type="Proteomes" id="UP000243686">
    <property type="component" value="Unassembled WGS sequence"/>
</dbReference>
<feature type="region of interest" description="Disordered" evidence="8">
    <location>
        <begin position="654"/>
        <end position="833"/>
    </location>
</feature>
<keyword evidence="3 9" id="KW-0812">Transmembrane</keyword>
<feature type="transmembrane region" description="Helical" evidence="9">
    <location>
        <begin position="1311"/>
        <end position="1330"/>
    </location>
</feature>
<feature type="transmembrane region" description="Helical" evidence="9">
    <location>
        <begin position="1336"/>
        <end position="1353"/>
    </location>
</feature>
<feature type="compositionally biased region" description="Polar residues" evidence="8">
    <location>
        <begin position="303"/>
        <end position="315"/>
    </location>
</feature>
<dbReference type="PANTHER" id="PTHR13800:SF12">
    <property type="entry name" value="TRANSIENT RECEPTOR POTENTIAL CATION CHANNEL SUBFAMILY M MEMBER-LIKE 2"/>
    <property type="match status" value="1"/>
</dbReference>
<feature type="domain" description="TRPM-like" evidence="12">
    <location>
        <begin position="539"/>
        <end position="661"/>
    </location>
</feature>
<feature type="domain" description="TRPM SLOG" evidence="11">
    <location>
        <begin position="26"/>
        <end position="117"/>
    </location>
</feature>
<accession>A0A1S8X6H7</accession>
<evidence type="ECO:0000259" key="10">
    <source>
        <dbReference type="Pfam" id="PF00520"/>
    </source>
</evidence>
<feature type="compositionally biased region" description="Basic and acidic residues" evidence="8">
    <location>
        <begin position="448"/>
        <end position="461"/>
    </location>
</feature>
<keyword evidence="5" id="KW-0406">Ion transport</keyword>
<dbReference type="Pfam" id="PF18139">
    <property type="entry name" value="LSDAT_euk"/>
    <property type="match status" value="2"/>
</dbReference>
<evidence type="ECO:0000256" key="4">
    <source>
        <dbReference type="ARBA" id="ARBA00022989"/>
    </source>
</evidence>
<comment type="subcellular location">
    <subcellularLocation>
        <location evidence="1">Membrane</location>
        <topology evidence="1">Multi-pass membrane protein</topology>
    </subcellularLocation>
</comment>
<evidence type="ECO:0000313" key="13">
    <source>
        <dbReference type="EMBL" id="OON22298.1"/>
    </source>
</evidence>
<feature type="region of interest" description="Disordered" evidence="8">
    <location>
        <begin position="442"/>
        <end position="461"/>
    </location>
</feature>
<evidence type="ECO:0000256" key="8">
    <source>
        <dbReference type="SAM" id="MobiDB-lite"/>
    </source>
</evidence>
<feature type="transmembrane region" description="Helical" evidence="9">
    <location>
        <begin position="1588"/>
        <end position="1606"/>
    </location>
</feature>
<feature type="transmembrane region" description="Helical" evidence="9">
    <location>
        <begin position="1550"/>
        <end position="1568"/>
    </location>
</feature>
<dbReference type="InterPro" id="IPR041491">
    <property type="entry name" value="TRPM_SLOG"/>
</dbReference>
<evidence type="ECO:0000256" key="1">
    <source>
        <dbReference type="ARBA" id="ARBA00004141"/>
    </source>
</evidence>
<feature type="region of interest" description="Disordered" evidence="8">
    <location>
        <begin position="938"/>
        <end position="995"/>
    </location>
</feature>
<feature type="region of interest" description="Disordered" evidence="8">
    <location>
        <begin position="1252"/>
        <end position="1271"/>
    </location>
</feature>
<gene>
    <name evidence="13" type="ORF">X801_01803</name>
</gene>
<evidence type="ECO:0000256" key="2">
    <source>
        <dbReference type="ARBA" id="ARBA00022448"/>
    </source>
</evidence>
<evidence type="ECO:0000256" key="3">
    <source>
        <dbReference type="ARBA" id="ARBA00022692"/>
    </source>
</evidence>
<keyword evidence="6 9" id="KW-0472">Membrane</keyword>
<feature type="compositionally biased region" description="Basic and acidic residues" evidence="8">
    <location>
        <begin position="167"/>
        <end position="177"/>
    </location>
</feature>
<feature type="compositionally biased region" description="Low complexity" evidence="8">
    <location>
        <begin position="235"/>
        <end position="249"/>
    </location>
</feature>
<evidence type="ECO:0000256" key="5">
    <source>
        <dbReference type="ARBA" id="ARBA00023065"/>
    </source>
</evidence>
<dbReference type="InterPro" id="IPR057366">
    <property type="entry name" value="TRPM-like"/>
</dbReference>
<feature type="transmembrane region" description="Helical" evidence="9">
    <location>
        <begin position="1365"/>
        <end position="1387"/>
    </location>
</feature>